<comment type="caution">
    <text evidence="1">The sequence shown here is derived from an EMBL/GenBank/DDBJ whole genome shotgun (WGS) entry which is preliminary data.</text>
</comment>
<name>A0ACB7SZL3_HYAAI</name>
<accession>A0ACB7SZL3</accession>
<organism evidence="1 2">
    <name type="scientific">Hyalomma asiaticum</name>
    <name type="common">Tick</name>
    <dbReference type="NCBI Taxonomy" id="266040"/>
    <lineage>
        <taxon>Eukaryota</taxon>
        <taxon>Metazoa</taxon>
        <taxon>Ecdysozoa</taxon>
        <taxon>Arthropoda</taxon>
        <taxon>Chelicerata</taxon>
        <taxon>Arachnida</taxon>
        <taxon>Acari</taxon>
        <taxon>Parasitiformes</taxon>
        <taxon>Ixodida</taxon>
        <taxon>Ixodoidea</taxon>
        <taxon>Ixodidae</taxon>
        <taxon>Hyalomminae</taxon>
        <taxon>Hyalomma</taxon>
    </lineage>
</organism>
<dbReference type="EMBL" id="CM023482">
    <property type="protein sequence ID" value="KAH6939507.1"/>
    <property type="molecule type" value="Genomic_DNA"/>
</dbReference>
<dbReference type="Proteomes" id="UP000821845">
    <property type="component" value="Chromosome 2"/>
</dbReference>
<keyword evidence="2" id="KW-1185">Reference proteome</keyword>
<proteinExistence type="predicted"/>
<reference evidence="1" key="1">
    <citation type="submission" date="2020-05" db="EMBL/GenBank/DDBJ databases">
        <title>Large-scale comparative analyses of tick genomes elucidate their genetic diversity and vector capacities.</title>
        <authorList>
            <person name="Jia N."/>
            <person name="Wang J."/>
            <person name="Shi W."/>
            <person name="Du L."/>
            <person name="Sun Y."/>
            <person name="Zhan W."/>
            <person name="Jiang J."/>
            <person name="Wang Q."/>
            <person name="Zhang B."/>
            <person name="Ji P."/>
            <person name="Sakyi L.B."/>
            <person name="Cui X."/>
            <person name="Yuan T."/>
            <person name="Jiang B."/>
            <person name="Yang W."/>
            <person name="Lam T.T.-Y."/>
            <person name="Chang Q."/>
            <person name="Ding S."/>
            <person name="Wang X."/>
            <person name="Zhu J."/>
            <person name="Ruan X."/>
            <person name="Zhao L."/>
            <person name="Wei J."/>
            <person name="Que T."/>
            <person name="Du C."/>
            <person name="Cheng J."/>
            <person name="Dai P."/>
            <person name="Han X."/>
            <person name="Huang E."/>
            <person name="Gao Y."/>
            <person name="Liu J."/>
            <person name="Shao H."/>
            <person name="Ye R."/>
            <person name="Li L."/>
            <person name="Wei W."/>
            <person name="Wang X."/>
            <person name="Wang C."/>
            <person name="Yang T."/>
            <person name="Huo Q."/>
            <person name="Li W."/>
            <person name="Guo W."/>
            <person name="Chen H."/>
            <person name="Zhou L."/>
            <person name="Ni X."/>
            <person name="Tian J."/>
            <person name="Zhou Y."/>
            <person name="Sheng Y."/>
            <person name="Liu T."/>
            <person name="Pan Y."/>
            <person name="Xia L."/>
            <person name="Li J."/>
            <person name="Zhao F."/>
            <person name="Cao W."/>
        </authorList>
    </citation>
    <scope>NUCLEOTIDE SEQUENCE</scope>
    <source>
        <strain evidence="1">Hyas-2018</strain>
    </source>
</reference>
<evidence type="ECO:0000313" key="2">
    <source>
        <dbReference type="Proteomes" id="UP000821845"/>
    </source>
</evidence>
<gene>
    <name evidence="1" type="ORF">HPB50_018647</name>
</gene>
<protein>
    <submittedName>
        <fullName evidence="1">Uncharacterized protein</fullName>
    </submittedName>
</protein>
<evidence type="ECO:0000313" key="1">
    <source>
        <dbReference type="EMBL" id="KAH6939507.1"/>
    </source>
</evidence>
<sequence length="116" mass="12430">MPLENLAELADRIAEYSCGGSTVAATAAMTPDTEWRHSRLEEKIEELSASTTAISTSAEAIPTETHVPVLVRAQEAMRMSTAGITYASSRAPRSVESPVTGRKTLARVANRDELLA</sequence>